<evidence type="ECO:0000313" key="2">
    <source>
        <dbReference type="Proteomes" id="UP000008207"/>
    </source>
</evidence>
<dbReference type="HOGENOM" id="CLU_2423550_0_0_5"/>
<proteinExistence type="predicted"/>
<dbReference type="RefSeq" id="WP_015927353.1">
    <property type="nucleotide sequence ID" value="NC_011894.1"/>
</dbReference>
<name>B8IDS2_METNO</name>
<dbReference type="Proteomes" id="UP000008207">
    <property type="component" value="Chromosome"/>
</dbReference>
<organism evidence="1 2">
    <name type="scientific">Methylobacterium nodulans (strain LMG 21967 / CNCM I-2342 / ORS 2060)</name>
    <dbReference type="NCBI Taxonomy" id="460265"/>
    <lineage>
        <taxon>Bacteria</taxon>
        <taxon>Pseudomonadati</taxon>
        <taxon>Pseudomonadota</taxon>
        <taxon>Alphaproteobacteria</taxon>
        <taxon>Hyphomicrobiales</taxon>
        <taxon>Methylobacteriaceae</taxon>
        <taxon>Methylobacterium</taxon>
    </lineage>
</organism>
<keyword evidence="2" id="KW-1185">Reference proteome</keyword>
<reference evidence="1 2" key="1">
    <citation type="submission" date="2009-01" db="EMBL/GenBank/DDBJ databases">
        <title>Complete sequence of chromosome of Methylobacterium nodulans ORS 2060.</title>
        <authorList>
            <consortium name="US DOE Joint Genome Institute"/>
            <person name="Lucas S."/>
            <person name="Copeland A."/>
            <person name="Lapidus A."/>
            <person name="Glavina del Rio T."/>
            <person name="Dalin E."/>
            <person name="Tice H."/>
            <person name="Bruce D."/>
            <person name="Goodwin L."/>
            <person name="Pitluck S."/>
            <person name="Sims D."/>
            <person name="Brettin T."/>
            <person name="Detter J.C."/>
            <person name="Han C."/>
            <person name="Larimer F."/>
            <person name="Land M."/>
            <person name="Hauser L."/>
            <person name="Kyrpides N."/>
            <person name="Ivanova N."/>
            <person name="Marx C.J."/>
            <person name="Richardson P."/>
        </authorList>
    </citation>
    <scope>NUCLEOTIDE SEQUENCE [LARGE SCALE GENOMIC DNA]</scope>
    <source>
        <strain evidence="2">LMG 21967 / CNCM I-2342 / ORS 2060</strain>
    </source>
</reference>
<evidence type="ECO:0000313" key="1">
    <source>
        <dbReference type="EMBL" id="ACL55644.1"/>
    </source>
</evidence>
<gene>
    <name evidence="1" type="ordered locus">Mnod_0607</name>
</gene>
<dbReference type="STRING" id="460265.Mnod_0607"/>
<protein>
    <submittedName>
        <fullName evidence="1">Uncharacterized protein</fullName>
    </submittedName>
</protein>
<dbReference type="KEGG" id="mno:Mnod_0607"/>
<dbReference type="AlphaFoldDB" id="B8IDS2"/>
<dbReference type="EMBL" id="CP001349">
    <property type="protein sequence ID" value="ACL55644.1"/>
    <property type="molecule type" value="Genomic_DNA"/>
</dbReference>
<sequence length="91" mass="9808">MTIKNVIAHVECDRCRKDFKVRMETGDAIPEGWDLMDLATDAVRGGEIHLAPRQTVTVDSCSVAGEGSGLEHLCPACTQAEDAKQAEAEHA</sequence>
<accession>B8IDS2</accession>